<dbReference type="OrthoDB" id="5858726at2"/>
<dbReference type="GO" id="GO:0016852">
    <property type="term" value="F:sirohydrochlorin cobaltochelatase activity"/>
    <property type="evidence" value="ECO:0007669"/>
    <property type="project" value="UniProtKB-EC"/>
</dbReference>
<sequence length="274" mass="31142">MKRFRHYDKDTAIVLACFGSVVEHARYEQLADTVREAFPDYPVEIAITSRMVIKKLAAEHGQWLNLPQTLANLDMQGYRRIIVASCYLYPTDEHAMVINTVKGFENFSLSRFGVTPSLINKTNTATKLLKAIHDRHPLEDDMANLYIIHGAPELDNPGYSAIQYTEELLARLDPYNFSCSLEGAFPFNTMSDGLIRDILTMMDTDKPKLRLVPLLLVSGNHFENDLMDIRETLSPHFEVELAEPVSGDRFCLLDMPEVPALLIEQIKTELKKLP</sequence>
<dbReference type="EMBL" id="FWPT01000006">
    <property type="protein sequence ID" value="SMA48827.1"/>
    <property type="molecule type" value="Genomic_DNA"/>
</dbReference>
<dbReference type="EC" id="4.99.1.3" evidence="1"/>
<organism evidence="1 2">
    <name type="scientific">Parendozoicomonas haliclonae</name>
    <dbReference type="NCBI Taxonomy" id="1960125"/>
    <lineage>
        <taxon>Bacteria</taxon>
        <taxon>Pseudomonadati</taxon>
        <taxon>Pseudomonadota</taxon>
        <taxon>Gammaproteobacteria</taxon>
        <taxon>Oceanospirillales</taxon>
        <taxon>Endozoicomonadaceae</taxon>
        <taxon>Parendozoicomonas</taxon>
    </lineage>
</organism>
<dbReference type="RefSeq" id="WP_087111124.1">
    <property type="nucleotide sequence ID" value="NZ_CBCSCN010000006.1"/>
</dbReference>
<proteinExistence type="predicted"/>
<dbReference type="InterPro" id="IPR010388">
    <property type="entry name" value="Anaerobic_Co-chelatase"/>
</dbReference>
<dbReference type="AlphaFoldDB" id="A0A1X7ALH6"/>
<keyword evidence="2" id="KW-1185">Reference proteome</keyword>
<evidence type="ECO:0000313" key="1">
    <source>
        <dbReference type="EMBL" id="SMA48827.1"/>
    </source>
</evidence>
<reference evidence="1 2" key="1">
    <citation type="submission" date="2017-03" db="EMBL/GenBank/DDBJ databases">
        <authorList>
            <person name="Afonso C.L."/>
            <person name="Miller P.J."/>
            <person name="Scott M.A."/>
            <person name="Spackman E."/>
            <person name="Goraichik I."/>
            <person name="Dimitrov K.M."/>
            <person name="Suarez D.L."/>
            <person name="Swayne D.E."/>
        </authorList>
    </citation>
    <scope>NUCLEOTIDE SEQUENCE [LARGE SCALE GENOMIC DNA]</scope>
    <source>
        <strain evidence="1">SB41UT1</strain>
    </source>
</reference>
<dbReference type="Pfam" id="PF06180">
    <property type="entry name" value="CbiK"/>
    <property type="match status" value="1"/>
</dbReference>
<dbReference type="SUPFAM" id="SSF53800">
    <property type="entry name" value="Chelatase"/>
    <property type="match status" value="1"/>
</dbReference>
<keyword evidence="1" id="KW-0456">Lyase</keyword>
<name>A0A1X7ALH6_9GAMM</name>
<evidence type="ECO:0000313" key="2">
    <source>
        <dbReference type="Proteomes" id="UP000196573"/>
    </source>
</evidence>
<dbReference type="Gene3D" id="3.40.50.1400">
    <property type="match status" value="2"/>
</dbReference>
<accession>A0A1X7ALH6</accession>
<dbReference type="GO" id="GO:0019251">
    <property type="term" value="P:anaerobic cobalamin biosynthetic process"/>
    <property type="evidence" value="ECO:0007669"/>
    <property type="project" value="InterPro"/>
</dbReference>
<gene>
    <name evidence="1" type="primary">cbiKp</name>
    <name evidence="1" type="ORF">EHSB41UT_02917</name>
</gene>
<protein>
    <submittedName>
        <fullName evidence="1">Sirohydrochlorin cobaltochelatase CbiKP</fullName>
        <ecNumber evidence="1">4.99.1.3</ecNumber>
    </submittedName>
</protein>
<dbReference type="Proteomes" id="UP000196573">
    <property type="component" value="Unassembled WGS sequence"/>
</dbReference>